<evidence type="ECO:0000313" key="2">
    <source>
        <dbReference type="EMBL" id="CTQ33540.1"/>
    </source>
</evidence>
<sequence>MNGMGFRLSDPLHTPLPADIEPEFDEYALHVEKRLGRRRGRVDRLLRRAQGTGVRKIRFRRGGGVFRPLYVTLMADAAMVFHALARKTQNTPKRDLVSGWSDRL</sequence>
<keyword evidence="1" id="KW-0472">Membrane</keyword>
<organism evidence="2 3">
    <name type="scientific">Jannaschia rubra</name>
    <dbReference type="NCBI Taxonomy" id="282197"/>
    <lineage>
        <taxon>Bacteria</taxon>
        <taxon>Pseudomonadati</taxon>
        <taxon>Pseudomonadota</taxon>
        <taxon>Alphaproteobacteria</taxon>
        <taxon>Rhodobacterales</taxon>
        <taxon>Roseobacteraceae</taxon>
        <taxon>Jannaschia</taxon>
    </lineage>
</organism>
<accession>A0A0M6XR08</accession>
<dbReference type="Pfam" id="PF05973">
    <property type="entry name" value="Gp49"/>
    <property type="match status" value="1"/>
</dbReference>
<evidence type="ECO:0000256" key="1">
    <source>
        <dbReference type="SAM" id="Phobius"/>
    </source>
</evidence>
<dbReference type="Proteomes" id="UP000048908">
    <property type="component" value="Unassembled WGS sequence"/>
</dbReference>
<keyword evidence="1" id="KW-0812">Transmembrane</keyword>
<keyword evidence="3" id="KW-1185">Reference proteome</keyword>
<protein>
    <submittedName>
        <fullName evidence="2">Phage-related protein</fullName>
    </submittedName>
</protein>
<proteinExistence type="predicted"/>
<name>A0A0M6XR08_9RHOB</name>
<feature type="transmembrane region" description="Helical" evidence="1">
    <location>
        <begin position="65"/>
        <end position="85"/>
    </location>
</feature>
<keyword evidence="1" id="KW-1133">Transmembrane helix</keyword>
<dbReference type="EMBL" id="CXPG01000020">
    <property type="protein sequence ID" value="CTQ33540.1"/>
    <property type="molecule type" value="Genomic_DNA"/>
</dbReference>
<gene>
    <name evidence="2" type="ORF">JAN5088_02322</name>
</gene>
<evidence type="ECO:0000313" key="3">
    <source>
        <dbReference type="Proteomes" id="UP000048908"/>
    </source>
</evidence>
<dbReference type="RefSeq" id="WP_082429963.1">
    <property type="nucleotide sequence ID" value="NZ_FOOS01000002.1"/>
</dbReference>
<reference evidence="2 3" key="1">
    <citation type="submission" date="2015-07" db="EMBL/GenBank/DDBJ databases">
        <authorList>
            <person name="Noorani M."/>
        </authorList>
    </citation>
    <scope>NUCLEOTIDE SEQUENCE [LARGE SCALE GENOMIC DNA]</scope>
    <source>
        <strain evidence="2 3">CECT 5088</strain>
    </source>
</reference>
<dbReference type="InterPro" id="IPR009241">
    <property type="entry name" value="HigB-like"/>
</dbReference>
<dbReference type="AlphaFoldDB" id="A0A0M6XR08"/>